<name>A0ABD2Q8C3_9PLAT</name>
<dbReference type="InterPro" id="IPR039720">
    <property type="entry name" value="TMEM94"/>
</dbReference>
<dbReference type="PANTHER" id="PTHR13219:SF6">
    <property type="entry name" value="TRANSMEMBRANE PROTEIN 94"/>
    <property type="match status" value="1"/>
</dbReference>
<evidence type="ECO:0000313" key="1">
    <source>
        <dbReference type="EMBL" id="KAL3315797.1"/>
    </source>
</evidence>
<gene>
    <name evidence="1" type="ORF">Ciccas_005563</name>
</gene>
<dbReference type="PANTHER" id="PTHR13219">
    <property type="entry name" value="TRANSMEMBRANE PROTEIN 94"/>
    <property type="match status" value="1"/>
</dbReference>
<reference evidence="1 2" key="1">
    <citation type="submission" date="2024-11" db="EMBL/GenBank/DDBJ databases">
        <title>Adaptive evolution of stress response genes in parasites aligns with host niche diversity.</title>
        <authorList>
            <person name="Hahn C."/>
            <person name="Resl P."/>
        </authorList>
    </citation>
    <scope>NUCLEOTIDE SEQUENCE [LARGE SCALE GENOMIC DNA]</scope>
    <source>
        <strain evidence="1">EGGRZ-B1_66</strain>
        <tissue evidence="1">Body</tissue>
    </source>
</reference>
<keyword evidence="2" id="KW-1185">Reference proteome</keyword>
<comment type="caution">
    <text evidence="1">The sequence shown here is derived from an EMBL/GenBank/DDBJ whole genome shotgun (WGS) entry which is preliminary data.</text>
</comment>
<proteinExistence type="predicted"/>
<dbReference type="Proteomes" id="UP001626550">
    <property type="component" value="Unassembled WGS sequence"/>
</dbReference>
<organism evidence="1 2">
    <name type="scientific">Cichlidogyrus casuarinus</name>
    <dbReference type="NCBI Taxonomy" id="1844966"/>
    <lineage>
        <taxon>Eukaryota</taxon>
        <taxon>Metazoa</taxon>
        <taxon>Spiralia</taxon>
        <taxon>Lophotrochozoa</taxon>
        <taxon>Platyhelminthes</taxon>
        <taxon>Monogenea</taxon>
        <taxon>Monopisthocotylea</taxon>
        <taxon>Dactylogyridea</taxon>
        <taxon>Ancyrocephalidae</taxon>
        <taxon>Cichlidogyrus</taxon>
    </lineage>
</organism>
<dbReference type="EMBL" id="JBJKFK010000663">
    <property type="protein sequence ID" value="KAL3315797.1"/>
    <property type="molecule type" value="Genomic_DNA"/>
</dbReference>
<sequence>MTQGTGDLLTSLCSEAWDGRDVVPLRDEDRSAILDFYNRNVYSAYCTGFAYAPVLDQTNLFTPPEPDSDKFHLHDEDGNMIILELPELFNRDVPVRPKYPNRSSWDMRQGI</sequence>
<protein>
    <submittedName>
        <fullName evidence="1">Uncharacterized protein</fullName>
    </submittedName>
</protein>
<evidence type="ECO:0000313" key="2">
    <source>
        <dbReference type="Proteomes" id="UP001626550"/>
    </source>
</evidence>
<accession>A0ABD2Q8C3</accession>
<dbReference type="AlphaFoldDB" id="A0ABD2Q8C3"/>